<feature type="non-terminal residue" evidence="2">
    <location>
        <position position="111"/>
    </location>
</feature>
<evidence type="ECO:0000313" key="2">
    <source>
        <dbReference type="EMBL" id="KAH9310150.1"/>
    </source>
</evidence>
<reference evidence="2 3" key="1">
    <citation type="journal article" date="2021" name="Nat. Plants">
        <title>The Taxus genome provides insights into paclitaxel biosynthesis.</title>
        <authorList>
            <person name="Xiong X."/>
            <person name="Gou J."/>
            <person name="Liao Q."/>
            <person name="Li Y."/>
            <person name="Zhou Q."/>
            <person name="Bi G."/>
            <person name="Li C."/>
            <person name="Du R."/>
            <person name="Wang X."/>
            <person name="Sun T."/>
            <person name="Guo L."/>
            <person name="Liang H."/>
            <person name="Lu P."/>
            <person name="Wu Y."/>
            <person name="Zhang Z."/>
            <person name="Ro D.K."/>
            <person name="Shang Y."/>
            <person name="Huang S."/>
            <person name="Yan J."/>
        </authorList>
    </citation>
    <scope>NUCLEOTIDE SEQUENCE [LARGE SCALE GENOMIC DNA]</scope>
    <source>
        <strain evidence="2">Ta-2019</strain>
    </source>
</reference>
<dbReference type="Proteomes" id="UP000824469">
    <property type="component" value="Unassembled WGS sequence"/>
</dbReference>
<evidence type="ECO:0000313" key="3">
    <source>
        <dbReference type="Proteomes" id="UP000824469"/>
    </source>
</evidence>
<sequence length="111" mass="13263">GEMDENGKRMKEEIERRKKRNYEGRGKCEKEERKEEKHIQNEQKGRGEVAEQRRSGQKNTGRRMKESCHYEEDQGKEYGTDRMEIHVKAGMIKRQDNAEDPGYRWGSKEET</sequence>
<gene>
    <name evidence="2" type="ORF">KI387_038061</name>
</gene>
<accession>A0AA38FUB6</accession>
<feature type="compositionally biased region" description="Basic and acidic residues" evidence="1">
    <location>
        <begin position="63"/>
        <end position="97"/>
    </location>
</feature>
<proteinExistence type="predicted"/>
<keyword evidence="3" id="KW-1185">Reference proteome</keyword>
<feature type="region of interest" description="Disordered" evidence="1">
    <location>
        <begin position="1"/>
        <end position="111"/>
    </location>
</feature>
<feature type="non-terminal residue" evidence="2">
    <location>
        <position position="1"/>
    </location>
</feature>
<organism evidence="2 3">
    <name type="scientific">Taxus chinensis</name>
    <name type="common">Chinese yew</name>
    <name type="synonym">Taxus wallichiana var. chinensis</name>
    <dbReference type="NCBI Taxonomy" id="29808"/>
    <lineage>
        <taxon>Eukaryota</taxon>
        <taxon>Viridiplantae</taxon>
        <taxon>Streptophyta</taxon>
        <taxon>Embryophyta</taxon>
        <taxon>Tracheophyta</taxon>
        <taxon>Spermatophyta</taxon>
        <taxon>Pinopsida</taxon>
        <taxon>Pinidae</taxon>
        <taxon>Conifers II</taxon>
        <taxon>Cupressales</taxon>
        <taxon>Taxaceae</taxon>
        <taxon>Taxus</taxon>
    </lineage>
</organism>
<feature type="compositionally biased region" description="Basic and acidic residues" evidence="1">
    <location>
        <begin position="1"/>
        <end position="54"/>
    </location>
</feature>
<dbReference type="EMBL" id="JAHRHJ020000007">
    <property type="protein sequence ID" value="KAH9310150.1"/>
    <property type="molecule type" value="Genomic_DNA"/>
</dbReference>
<protein>
    <submittedName>
        <fullName evidence="2">Uncharacterized protein</fullName>
    </submittedName>
</protein>
<name>A0AA38FUB6_TAXCH</name>
<dbReference type="AlphaFoldDB" id="A0AA38FUB6"/>
<comment type="caution">
    <text evidence="2">The sequence shown here is derived from an EMBL/GenBank/DDBJ whole genome shotgun (WGS) entry which is preliminary data.</text>
</comment>
<evidence type="ECO:0000256" key="1">
    <source>
        <dbReference type="SAM" id="MobiDB-lite"/>
    </source>
</evidence>